<dbReference type="Gene3D" id="3.40.640.10">
    <property type="entry name" value="Type I PLP-dependent aspartate aminotransferase-like (Major domain)"/>
    <property type="match status" value="1"/>
</dbReference>
<dbReference type="EMBL" id="JAZAVK010000074">
    <property type="protein sequence ID" value="KAK7425931.1"/>
    <property type="molecule type" value="Genomic_DNA"/>
</dbReference>
<protein>
    <submittedName>
        <fullName evidence="1">Uncharacterized protein</fullName>
    </submittedName>
</protein>
<dbReference type="Proteomes" id="UP001498421">
    <property type="component" value="Unassembled WGS sequence"/>
</dbReference>
<dbReference type="InterPro" id="IPR015422">
    <property type="entry name" value="PyrdxlP-dep_Trfase_small"/>
</dbReference>
<dbReference type="InterPro" id="IPR015421">
    <property type="entry name" value="PyrdxlP-dep_Trfase_major"/>
</dbReference>
<dbReference type="InterPro" id="IPR015424">
    <property type="entry name" value="PyrdxlP-dep_Trfase"/>
</dbReference>
<sequence length="188" mass="21161">MAKPRMVYISNATEFGTVYTNMTLSDILELTDIFWIGGTKNGALLGEVVVVKDPKLASEFEFFVKRHESLLAKSRMMGAQFAELFRDNLYFELALHANASVEKLSSGITDAGFSVYVATETNQVFAVLPLPLISTLQEKFSFYVWEKCGDGQAVVRLLTTWATQEKKIEEFIGVVRRWGKPSEVRALF</sequence>
<accession>A0ABR1HXZ8</accession>
<evidence type="ECO:0000313" key="1">
    <source>
        <dbReference type="EMBL" id="KAK7425931.1"/>
    </source>
</evidence>
<dbReference type="SUPFAM" id="SSF53383">
    <property type="entry name" value="PLP-dependent transferases"/>
    <property type="match status" value="1"/>
</dbReference>
<name>A0ABR1HXZ8_9HYPO</name>
<evidence type="ECO:0000313" key="2">
    <source>
        <dbReference type="Proteomes" id="UP001498421"/>
    </source>
</evidence>
<organism evidence="1 2">
    <name type="scientific">Neonectria magnoliae</name>
    <dbReference type="NCBI Taxonomy" id="2732573"/>
    <lineage>
        <taxon>Eukaryota</taxon>
        <taxon>Fungi</taxon>
        <taxon>Dikarya</taxon>
        <taxon>Ascomycota</taxon>
        <taxon>Pezizomycotina</taxon>
        <taxon>Sordariomycetes</taxon>
        <taxon>Hypocreomycetidae</taxon>
        <taxon>Hypocreales</taxon>
        <taxon>Nectriaceae</taxon>
        <taxon>Neonectria</taxon>
    </lineage>
</organism>
<reference evidence="1 2" key="1">
    <citation type="journal article" date="2025" name="Microbiol. Resour. Announc.">
        <title>Draft genome sequences for Neonectria magnoliae and Neonectria punicea, canker pathogens of Liriodendron tulipifera and Acer saccharum in West Virginia.</title>
        <authorList>
            <person name="Petronek H.M."/>
            <person name="Kasson M.T."/>
            <person name="Metheny A.M."/>
            <person name="Stauder C.M."/>
            <person name="Lovett B."/>
            <person name="Lynch S.C."/>
            <person name="Garnas J.R."/>
            <person name="Kasson L.R."/>
            <person name="Stajich J.E."/>
        </authorList>
    </citation>
    <scope>NUCLEOTIDE SEQUENCE [LARGE SCALE GENOMIC DNA]</scope>
    <source>
        <strain evidence="1 2">NRRL 64651</strain>
    </source>
</reference>
<gene>
    <name evidence="1" type="ORF">QQZ08_007645</name>
</gene>
<keyword evidence="2" id="KW-1185">Reference proteome</keyword>
<comment type="caution">
    <text evidence="1">The sequence shown here is derived from an EMBL/GenBank/DDBJ whole genome shotgun (WGS) entry which is preliminary data.</text>
</comment>
<proteinExistence type="predicted"/>
<dbReference type="Gene3D" id="3.90.1150.10">
    <property type="entry name" value="Aspartate Aminotransferase, domain 1"/>
    <property type="match status" value="1"/>
</dbReference>